<dbReference type="PANTHER" id="PTHR38049:SF2">
    <property type="entry name" value="RICIN B LECTIN DOMAIN-CONTAINING PROTEIN"/>
    <property type="match status" value="1"/>
</dbReference>
<evidence type="ECO:0000256" key="1">
    <source>
        <dbReference type="SAM" id="SignalP"/>
    </source>
</evidence>
<keyword evidence="3" id="KW-1185">Reference proteome</keyword>
<proteinExistence type="predicted"/>
<feature type="chain" id="PRO_5009129310" evidence="1">
    <location>
        <begin position="22"/>
        <end position="242"/>
    </location>
</feature>
<dbReference type="EMBL" id="AWGJ01000006">
    <property type="protein sequence ID" value="ODN78979.1"/>
    <property type="molecule type" value="Genomic_DNA"/>
</dbReference>
<feature type="signal peptide" evidence="1">
    <location>
        <begin position="1"/>
        <end position="21"/>
    </location>
</feature>
<evidence type="ECO:0000313" key="3">
    <source>
        <dbReference type="Proteomes" id="UP000094065"/>
    </source>
</evidence>
<keyword evidence="1" id="KW-0732">Signal</keyword>
<dbReference type="PANTHER" id="PTHR38049">
    <property type="entry name" value="RICIN B LECTIN DOMAIN-CONTAINING PROTEIN"/>
    <property type="match status" value="1"/>
</dbReference>
<comment type="caution">
    <text evidence="2">The sequence shown here is derived from an EMBL/GenBank/DDBJ whole genome shotgun (WGS) entry which is preliminary data.</text>
</comment>
<dbReference type="RefSeq" id="XP_018994025.1">
    <property type="nucleotide sequence ID" value="XM_019138588.1"/>
</dbReference>
<reference evidence="2 3" key="1">
    <citation type="submission" date="2016-06" db="EMBL/GenBank/DDBJ databases">
        <title>Evolution of pathogenesis and genome organization in the Tremellales.</title>
        <authorList>
            <person name="Cuomo C."/>
            <person name="Litvintseva A."/>
            <person name="Heitman J."/>
            <person name="Chen Y."/>
            <person name="Sun S."/>
            <person name="Springer D."/>
            <person name="Dromer F."/>
            <person name="Young S."/>
            <person name="Zeng Q."/>
            <person name="Chapman S."/>
            <person name="Gujja S."/>
            <person name="Saif S."/>
            <person name="Birren B."/>
        </authorList>
    </citation>
    <scope>NUCLEOTIDE SEQUENCE [LARGE SCALE GENOMIC DNA]</scope>
    <source>
        <strain evidence="2 3">CBS 6039</strain>
    </source>
</reference>
<sequence length="242" mass="27631">MPFGLLTAIAACPAIIGTTEAIQQGQKTNAREQHRGKKVNLTVKLHGADMYREKFEGALVVLKDNKLWVEHSDCIELDGSHPFSGYYLPHPQHQSRWKGAGFKGEGLVTTTNAQNMLNWVYVDKDTYELKHGIRVQAQDHLTGPWDCTQIDRRMTFEGWEGFVVVQVDEERDLWGLFFDRDDNGLSGPGQIGEVKEGEKRKRMLQVELVRSEMEKTRYDAFEERRERLKALAIKQKQAEGAA</sequence>
<dbReference type="Proteomes" id="UP000094065">
    <property type="component" value="Unassembled WGS sequence"/>
</dbReference>
<evidence type="ECO:0000313" key="2">
    <source>
        <dbReference type="EMBL" id="ODN78979.1"/>
    </source>
</evidence>
<dbReference type="AlphaFoldDB" id="A0A1E3HRJ4"/>
<gene>
    <name evidence="2" type="ORF">L202_04492</name>
</gene>
<dbReference type="OrthoDB" id="3928002at2759"/>
<organism evidence="2 3">
    <name type="scientific">Cryptococcus amylolentus CBS 6039</name>
    <dbReference type="NCBI Taxonomy" id="1295533"/>
    <lineage>
        <taxon>Eukaryota</taxon>
        <taxon>Fungi</taxon>
        <taxon>Dikarya</taxon>
        <taxon>Basidiomycota</taxon>
        <taxon>Agaricomycotina</taxon>
        <taxon>Tremellomycetes</taxon>
        <taxon>Tremellales</taxon>
        <taxon>Cryptococcaceae</taxon>
        <taxon>Cryptococcus</taxon>
    </lineage>
</organism>
<protein>
    <submittedName>
        <fullName evidence="2">Uncharacterized protein</fullName>
    </submittedName>
</protein>
<dbReference type="GeneID" id="30155801"/>
<name>A0A1E3HRJ4_9TREE</name>
<accession>A0A1E3HRJ4</accession>